<accession>A0ABW6Z4R3</accession>
<name>A0ABW6Z4R3_9ACTN</name>
<dbReference type="RefSeq" id="WP_051815832.1">
    <property type="nucleotide sequence ID" value="NZ_JBFACJ010000024.1"/>
</dbReference>
<keyword evidence="2" id="KW-1185">Reference proteome</keyword>
<organism evidence="1 2">
    <name type="scientific">Streptomyces eurythermus</name>
    <dbReference type="NCBI Taxonomy" id="42237"/>
    <lineage>
        <taxon>Bacteria</taxon>
        <taxon>Bacillati</taxon>
        <taxon>Actinomycetota</taxon>
        <taxon>Actinomycetes</taxon>
        <taxon>Kitasatosporales</taxon>
        <taxon>Streptomycetaceae</taxon>
        <taxon>Streptomyces</taxon>
    </lineage>
</organism>
<reference evidence="1 2" key="1">
    <citation type="submission" date="2024-10" db="EMBL/GenBank/DDBJ databases">
        <title>The Natural Products Discovery Center: Release of the First 8490 Sequenced Strains for Exploring Actinobacteria Biosynthetic Diversity.</title>
        <authorList>
            <person name="Kalkreuter E."/>
            <person name="Kautsar S.A."/>
            <person name="Yang D."/>
            <person name="Bader C.D."/>
            <person name="Teijaro C.N."/>
            <person name="Fluegel L."/>
            <person name="Davis C.M."/>
            <person name="Simpson J.R."/>
            <person name="Lauterbach L."/>
            <person name="Steele A.D."/>
            <person name="Gui C."/>
            <person name="Meng S."/>
            <person name="Li G."/>
            <person name="Viehrig K."/>
            <person name="Ye F."/>
            <person name="Su P."/>
            <person name="Kiefer A.F."/>
            <person name="Nichols A."/>
            <person name="Cepeda A.J."/>
            <person name="Yan W."/>
            <person name="Fan B."/>
            <person name="Jiang Y."/>
            <person name="Adhikari A."/>
            <person name="Zheng C.-J."/>
            <person name="Schuster L."/>
            <person name="Cowan T.M."/>
            <person name="Smanski M.J."/>
            <person name="Chevrette M.G."/>
            <person name="De Carvalho L.P.S."/>
            <person name="Shen B."/>
        </authorList>
    </citation>
    <scope>NUCLEOTIDE SEQUENCE [LARGE SCALE GENOMIC DNA]</scope>
    <source>
        <strain evidence="1 2">NPDC013366</strain>
    </source>
</reference>
<sequence length="133" mass="15582">MEHETPIRDCQPDWPMWYTEAEAALPERRPWRGWASYPDNSLMPPVEYLEREARKISSDWHILGYRPDTPVASVEAGAADRRMTLAMVLTYLRERGRPVADSTWRSYVARDQAPRPVNRVERTPLWDQADIDD</sequence>
<gene>
    <name evidence="1" type="ORF">ACF1HC_29525</name>
</gene>
<comment type="caution">
    <text evidence="1">The sequence shown here is derived from an EMBL/GenBank/DDBJ whole genome shotgun (WGS) entry which is preliminary data.</text>
</comment>
<dbReference type="Proteomes" id="UP001603418">
    <property type="component" value="Unassembled WGS sequence"/>
</dbReference>
<proteinExistence type="predicted"/>
<evidence type="ECO:0000313" key="1">
    <source>
        <dbReference type="EMBL" id="MFF9885701.1"/>
    </source>
</evidence>
<protein>
    <submittedName>
        <fullName evidence="1">Uncharacterized protein</fullName>
    </submittedName>
</protein>
<dbReference type="EMBL" id="JBICBM010000015">
    <property type="protein sequence ID" value="MFF9885701.1"/>
    <property type="molecule type" value="Genomic_DNA"/>
</dbReference>
<evidence type="ECO:0000313" key="2">
    <source>
        <dbReference type="Proteomes" id="UP001603418"/>
    </source>
</evidence>